<reference evidence="1" key="1">
    <citation type="submission" date="2013-04" db="EMBL/GenBank/DDBJ databases">
        <title>Comparative Genomics of Relapsing Fever Spirochetes.</title>
        <authorList>
            <person name="Schwan T.G."/>
            <person name="Raffel S.J."/>
            <person name="Porcella S.F."/>
            <person name="Martens C.A."/>
            <person name="Bruno D.P."/>
            <person name="Ricklefs S.M."/>
            <person name="Barbian K.B."/>
        </authorList>
    </citation>
    <scope>NUCLEOTIDE SEQUENCE</scope>
    <source>
        <strain evidence="1">YBT</strain>
        <plasmid evidence="1">unnamed</plasmid>
    </source>
</reference>
<dbReference type="HOGENOM" id="CLU_2680373_0_0_12"/>
<proteinExistence type="predicted"/>
<accession>W5T0R9</accession>
<dbReference type="SUPFAM" id="SSF63515">
    <property type="entry name" value="Outer surface protein C (OspC)"/>
    <property type="match status" value="1"/>
</dbReference>
<sequence length="74" mass="7982">MSLLRVLRKKIGSAKLEADAGATAQYAPLLAGIYSVAETIEIKSAKLKIEESINSKDLSDKVQDVVRESKAYTG</sequence>
<gene>
    <name evidence="1" type="ORF">BHO_0124101</name>
</gene>
<dbReference type="GO" id="GO:0009279">
    <property type="term" value="C:cell outer membrane"/>
    <property type="evidence" value="ECO:0007669"/>
    <property type="project" value="InterPro"/>
</dbReference>
<geneLocation type="plasmid" evidence="1">
    <name>unnamed</name>
</geneLocation>
<keyword evidence="1" id="KW-0614">Plasmid</keyword>
<protein>
    <submittedName>
        <fullName evidence="1">Variable outer membrane protein</fullName>
    </submittedName>
</protein>
<dbReference type="Gene3D" id="1.20.120.240">
    <property type="entry name" value="Lipoprotein, type 6"/>
    <property type="match status" value="1"/>
</dbReference>
<dbReference type="InterPro" id="IPR036437">
    <property type="entry name" value="OspC-like_sf"/>
</dbReference>
<dbReference type="AlphaFoldDB" id="W5T0R9"/>
<organism evidence="1">
    <name type="scientific">Borrelia hermsii YBT</name>
    <dbReference type="NCBI Taxonomy" id="1313295"/>
    <lineage>
        <taxon>Bacteria</taxon>
        <taxon>Pseudomonadati</taxon>
        <taxon>Spirochaetota</taxon>
        <taxon>Spirochaetia</taxon>
        <taxon>Spirochaetales</taxon>
        <taxon>Borreliaceae</taxon>
        <taxon>Borrelia</taxon>
    </lineage>
</organism>
<evidence type="ECO:0000313" key="1">
    <source>
        <dbReference type="EMBL" id="AHH13129.1"/>
    </source>
</evidence>
<name>W5T0R9_BORHE</name>
<dbReference type="EMBL" id="CP005712">
    <property type="protein sequence ID" value="AHH13129.1"/>
    <property type="molecule type" value="Genomic_DNA"/>
</dbReference>